<gene>
    <name evidence="1" type="primary">orf123</name>
</gene>
<reference evidence="1" key="1">
    <citation type="submission" date="2018-07" db="EMBL/GenBank/DDBJ databases">
        <authorList>
            <person name="Quirk P.G."/>
            <person name="Krulwich T.A."/>
        </authorList>
    </citation>
    <scope>NUCLEOTIDE SEQUENCE</scope>
</reference>
<organism evidence="1">
    <name type="scientific">Pseudochlorodesmis sp. HV01306a</name>
    <dbReference type="NCBI Taxonomy" id="2358488"/>
    <lineage>
        <taxon>Eukaryota</taxon>
        <taxon>Viridiplantae</taxon>
        <taxon>Chlorophyta</taxon>
        <taxon>core chlorophytes</taxon>
        <taxon>Ulvophyceae</taxon>
        <taxon>TCBD clade</taxon>
        <taxon>Bryopsidales</taxon>
        <taxon>Bryopsidineae</taxon>
        <taxon>Bryopsidaceae</taxon>
        <taxon>Pseudochlorodesmis</taxon>
    </lineage>
</organism>
<dbReference type="AlphaFoldDB" id="A0A386AY35"/>
<proteinExistence type="predicted"/>
<accession>A0A386AY35</accession>
<keyword evidence="1" id="KW-0150">Chloroplast</keyword>
<protein>
    <submittedName>
        <fullName evidence="1">Uncharacterized protein</fullName>
    </submittedName>
</protein>
<name>A0A386AY35_9CHLO</name>
<dbReference type="EMBL" id="MH591095">
    <property type="protein sequence ID" value="AYC64364.1"/>
    <property type="molecule type" value="Genomic_DNA"/>
</dbReference>
<keyword evidence="1" id="KW-0934">Plastid</keyword>
<evidence type="ECO:0000313" key="1">
    <source>
        <dbReference type="EMBL" id="AYC64364.1"/>
    </source>
</evidence>
<sequence>MLDGLVKTFNKQGPAYKPGDKQLQGKAVRPKKTTKNTINWFNESVIPALKNLLGNEEHSLEVREKLNDLLKTTEKYIFTEVVEKPETTLTKPTKVSIDAEVISEEVPFNEDTVEIEKTILADF</sequence>
<geneLocation type="chloroplast" evidence="1"/>
<reference evidence="1" key="2">
    <citation type="journal article" date="2019" name="Mol. Phylogenet. Evol.">
        <title>Reassessment of the classification of bryopsidales (chlorophyta) based on chloroplast phylogenomic analyses.</title>
        <authorList>
            <person name="Cremen M.C."/>
            <person name="Leliaert F."/>
            <person name="West J."/>
            <person name="Lam D.W."/>
            <person name="Shimada S."/>
            <person name="Lopez-Bautista J.M."/>
            <person name="Verbruggen H."/>
        </authorList>
    </citation>
    <scope>NUCLEOTIDE SEQUENCE</scope>
</reference>